<sequence>MLATGPANATRREVLAALLDVQPALLAVPDDSYLVARYAPAPTRVAWVPGYRQPHSYGADALAVGPALSRPPRRVELSLPAPLLRHTAVVGAPDTDLLGVAGFRVLLDAAGRGGALLFVIAADQVFTPAELDLLATAARTGIEVFFVVPPGASGGPAPQAAGVPAAADDVVPGAGRVPAGTDGSPAVPDGVVPEAGGAPVPSDTGGVASEASGVTSEARGVPAETGGGNDTGVRALRAALLAAVPELVGAPWRTTRPDDVDALRRTLVDWATEAAPRRLGGGPPPVARPHRAVPVAVDIDGPGWADQLDRQARTDTQRIRQHVSLELANIHLRAVQEIVFGAGCAGLPGMLDREVHALSLLATAQCDLAVRRIVTDAFTAVFGVRPDETSYRRICAAVRAELPDHRPGRGLARVLLVTSTGGVADLSGTGAVEALDCHPGAPHDGVLPPVAVALSGGCYLHWRGPGNADQGEARSWVQRVLREIERELQAEVSRRVEAVRLALGAVLSDAVDHGILLA</sequence>
<keyword evidence="3" id="KW-1185">Reference proteome</keyword>
<organism evidence="2 3">
    <name type="scientific">Micromonospora cathayae</name>
    <dbReference type="NCBI Taxonomy" id="3028804"/>
    <lineage>
        <taxon>Bacteria</taxon>
        <taxon>Bacillati</taxon>
        <taxon>Actinomycetota</taxon>
        <taxon>Actinomycetes</taxon>
        <taxon>Micromonosporales</taxon>
        <taxon>Micromonosporaceae</taxon>
        <taxon>Micromonospora</taxon>
    </lineage>
</organism>
<feature type="region of interest" description="Disordered" evidence="1">
    <location>
        <begin position="175"/>
        <end position="230"/>
    </location>
</feature>
<accession>A0ABY7ZVP3</accession>
<gene>
    <name evidence="2" type="ORF">PVK37_12310</name>
</gene>
<dbReference type="Proteomes" id="UP001219605">
    <property type="component" value="Chromosome"/>
</dbReference>
<dbReference type="EMBL" id="CP118615">
    <property type="protein sequence ID" value="WDZ87126.1"/>
    <property type="molecule type" value="Genomic_DNA"/>
</dbReference>
<evidence type="ECO:0000256" key="1">
    <source>
        <dbReference type="SAM" id="MobiDB-lite"/>
    </source>
</evidence>
<evidence type="ECO:0000313" key="2">
    <source>
        <dbReference type="EMBL" id="WDZ87126.1"/>
    </source>
</evidence>
<reference evidence="2 3" key="1">
    <citation type="submission" date="2023-02" db="EMBL/GenBank/DDBJ databases">
        <authorList>
            <person name="Mo P."/>
        </authorList>
    </citation>
    <scope>NUCLEOTIDE SEQUENCE [LARGE SCALE GENOMIC DNA]</scope>
    <source>
        <strain evidence="2 3">HUAS 3</strain>
    </source>
</reference>
<name>A0ABY7ZVP3_9ACTN</name>
<protein>
    <submittedName>
        <fullName evidence="2">Uncharacterized protein</fullName>
    </submittedName>
</protein>
<dbReference type="RefSeq" id="WP_275034016.1">
    <property type="nucleotide sequence ID" value="NZ_CP118615.1"/>
</dbReference>
<proteinExistence type="predicted"/>
<evidence type="ECO:0000313" key="3">
    <source>
        <dbReference type="Proteomes" id="UP001219605"/>
    </source>
</evidence>